<comment type="caution">
    <text evidence="2">The sequence shown here is derived from an EMBL/GenBank/DDBJ whole genome shotgun (WGS) entry which is preliminary data.</text>
</comment>
<evidence type="ECO:0000313" key="2">
    <source>
        <dbReference type="EMBL" id="TFE41715.1"/>
    </source>
</evidence>
<protein>
    <submittedName>
        <fullName evidence="2">DUF3331 domain-containing protein</fullName>
    </submittedName>
</protein>
<dbReference type="AlphaFoldDB" id="A0A4Y8MWH0"/>
<feature type="region of interest" description="Disordered" evidence="1">
    <location>
        <begin position="31"/>
        <end position="50"/>
    </location>
</feature>
<organism evidence="2 3">
    <name type="scientific">Paraburkholderia dipogonis</name>
    <dbReference type="NCBI Taxonomy" id="1211383"/>
    <lineage>
        <taxon>Bacteria</taxon>
        <taxon>Pseudomonadati</taxon>
        <taxon>Pseudomonadota</taxon>
        <taxon>Betaproteobacteria</taxon>
        <taxon>Burkholderiales</taxon>
        <taxon>Burkholderiaceae</taxon>
        <taxon>Paraburkholderia</taxon>
    </lineage>
</organism>
<gene>
    <name evidence="2" type="ORF">E2553_34260</name>
</gene>
<dbReference type="Proteomes" id="UP000297385">
    <property type="component" value="Unassembled WGS sequence"/>
</dbReference>
<dbReference type="GeneID" id="97308711"/>
<dbReference type="EMBL" id="SNVI01000002">
    <property type="protein sequence ID" value="TFE41715.1"/>
    <property type="molecule type" value="Genomic_DNA"/>
</dbReference>
<feature type="compositionally biased region" description="Polar residues" evidence="1">
    <location>
        <begin position="31"/>
        <end position="49"/>
    </location>
</feature>
<accession>A0A4Y8MWH0</accession>
<dbReference type="RefSeq" id="WP_134464989.1">
    <property type="nucleotide sequence ID" value="NZ_JBHMFL010000081.1"/>
</dbReference>
<dbReference type="InterPro" id="IPR021769">
    <property type="entry name" value="DUF3331"/>
</dbReference>
<name>A0A4Y8MWH0_9BURK</name>
<evidence type="ECO:0000313" key="3">
    <source>
        <dbReference type="Proteomes" id="UP000297385"/>
    </source>
</evidence>
<dbReference type="Pfam" id="PF11811">
    <property type="entry name" value="DUF3331"/>
    <property type="match status" value="1"/>
</dbReference>
<sequence length="146" mass="16517">MGLRVPGRFDLNKVRDLSIWEHTLDQIGNDQDSTITAEKTSGKDPNSSYRDVLPSRARRIRLVERPTRTTAILSWSDPTSCRYAYQGWCVSRAESIGVCVLSGLPILKGDEVYKPRASGSRPRNANAMILRRVLEHERIELAFCDI</sequence>
<reference evidence="2 3" key="1">
    <citation type="submission" date="2019-03" db="EMBL/GenBank/DDBJ databases">
        <title>Complete Genome Sequence of Paraburkholderia dipogonis ICMP 19430T, a Nitrogen-fixing Symbiont of the South African Invasive Legume Dipogon lignosus in New Zealand.</title>
        <authorList>
            <person name="De Meyer S.E."/>
        </authorList>
    </citation>
    <scope>NUCLEOTIDE SEQUENCE [LARGE SCALE GENOMIC DNA]</scope>
    <source>
        <strain evidence="2 3">ICMP 19430</strain>
    </source>
</reference>
<evidence type="ECO:0000256" key="1">
    <source>
        <dbReference type="SAM" id="MobiDB-lite"/>
    </source>
</evidence>
<proteinExistence type="predicted"/>